<dbReference type="EMBL" id="MXAV01000051">
    <property type="protein sequence ID" value="PKY09770.1"/>
    <property type="molecule type" value="Genomic_DNA"/>
</dbReference>
<comment type="caution">
    <text evidence="2">The sequence shown here is derived from an EMBL/GenBank/DDBJ whole genome shotgun (WGS) entry which is preliminary data.</text>
</comment>
<feature type="compositionally biased region" description="Acidic residues" evidence="1">
    <location>
        <begin position="27"/>
        <end position="38"/>
    </location>
</feature>
<reference evidence="2 3" key="1">
    <citation type="submission" date="2017-03" db="EMBL/GenBank/DDBJ databases">
        <title>Draft genime sequence of the acidophilic sulfur-oxidizing bacterium Acidithiobacillus sp. SH, isolated from seawater.</title>
        <authorList>
            <person name="Sharmin S."/>
            <person name="Tokuhisa M."/>
            <person name="Kanao T."/>
            <person name="Kamimura K."/>
        </authorList>
    </citation>
    <scope>NUCLEOTIDE SEQUENCE [LARGE SCALE GENOMIC DNA]</scope>
    <source>
        <strain evidence="2 3">SH</strain>
    </source>
</reference>
<organism evidence="2 3">
    <name type="scientific">Acidithiobacillus marinus</name>
    <dbReference type="NCBI Taxonomy" id="187490"/>
    <lineage>
        <taxon>Bacteria</taxon>
        <taxon>Pseudomonadati</taxon>
        <taxon>Pseudomonadota</taxon>
        <taxon>Acidithiobacillia</taxon>
        <taxon>Acidithiobacillales</taxon>
        <taxon>Acidithiobacillaceae</taxon>
        <taxon>Acidithiobacillus</taxon>
    </lineage>
</organism>
<dbReference type="InParanoid" id="A0A2I1DIS1"/>
<dbReference type="Proteomes" id="UP000234329">
    <property type="component" value="Unassembled WGS sequence"/>
</dbReference>
<proteinExistence type="predicted"/>
<dbReference type="AlphaFoldDB" id="A0A2I1DIS1"/>
<feature type="region of interest" description="Disordered" evidence="1">
    <location>
        <begin position="27"/>
        <end position="58"/>
    </location>
</feature>
<sequence length="433" mass="46591">MRWGKSKKKDPNPAEAIDAVILDESDHDDVLDLDDPIDDGGKMPKAPRRRRVSGTTPGKTPVYIAAELSSGTVDIWRVTPETSEIVTPEHIPEKAIILRFTGNDLSISRKGKNSKAIKNELRVILNDNPVIKSYGRIAFATTKAELLTWNQRQAPGILVAQSAHKIPLKNDQIIGVYAEGVDSIAIAAYVEASGEIKGYAVSTDASEAGREEAARRAEQIGDGDIDIIIPKTWLKASSLSIPSKKLLSMAYPVDGEVGGKPATYWGGIGMAAGAAFLLATGAFLVTEKSQLAEAHSAMQKAMQDNGKGESEIRALLQKHVRFVESKSSVNLGKGITAARQLWQPGELATLSMSSGAVGGVNRNNHQPANGIIIHVTPFISKDGALQGDTVAWLPPKLLMTKIHRSAPKGYRISAVHMNPSGSRYEVVYEADKH</sequence>
<evidence type="ECO:0000313" key="2">
    <source>
        <dbReference type="EMBL" id="PKY09770.1"/>
    </source>
</evidence>
<gene>
    <name evidence="2" type="ORF">B1757_13295</name>
</gene>
<protein>
    <submittedName>
        <fullName evidence="2">Uncharacterized protein</fullName>
    </submittedName>
</protein>
<accession>A0A2I1DIS1</accession>
<dbReference type="RefSeq" id="WP_101538789.1">
    <property type="nucleotide sequence ID" value="NZ_MXAV01000051.1"/>
</dbReference>
<dbReference type="OrthoDB" id="10000217at2"/>
<evidence type="ECO:0000313" key="3">
    <source>
        <dbReference type="Proteomes" id="UP000234329"/>
    </source>
</evidence>
<name>A0A2I1DIS1_9PROT</name>
<evidence type="ECO:0000256" key="1">
    <source>
        <dbReference type="SAM" id="MobiDB-lite"/>
    </source>
</evidence>
<keyword evidence="3" id="KW-1185">Reference proteome</keyword>